<dbReference type="EMBL" id="JAWWNJ010000017">
    <property type="protein sequence ID" value="KAK7037941.1"/>
    <property type="molecule type" value="Genomic_DNA"/>
</dbReference>
<name>A0AAW0CFK2_9AGAR</name>
<dbReference type="AlphaFoldDB" id="A0AAW0CFK2"/>
<evidence type="ECO:0000313" key="3">
    <source>
        <dbReference type="Proteomes" id="UP001362999"/>
    </source>
</evidence>
<dbReference type="SUPFAM" id="SSF81383">
    <property type="entry name" value="F-box domain"/>
    <property type="match status" value="1"/>
</dbReference>
<protein>
    <recommendedName>
        <fullName evidence="1">F-box domain-containing protein</fullName>
    </recommendedName>
</protein>
<gene>
    <name evidence="2" type="ORF">R3P38DRAFT_3182048</name>
</gene>
<dbReference type="Proteomes" id="UP001362999">
    <property type="component" value="Unassembled WGS sequence"/>
</dbReference>
<proteinExistence type="predicted"/>
<dbReference type="InterPro" id="IPR001810">
    <property type="entry name" value="F-box_dom"/>
</dbReference>
<evidence type="ECO:0000259" key="1">
    <source>
        <dbReference type="PROSITE" id="PS50181"/>
    </source>
</evidence>
<dbReference type="PROSITE" id="PS50181">
    <property type="entry name" value="FBOX"/>
    <property type="match status" value="1"/>
</dbReference>
<reference evidence="2 3" key="1">
    <citation type="journal article" date="2024" name="J Genomics">
        <title>Draft genome sequencing and assembly of Favolaschia claudopus CIRM-BRFM 2984 isolated from oak limbs.</title>
        <authorList>
            <person name="Navarro D."/>
            <person name="Drula E."/>
            <person name="Chaduli D."/>
            <person name="Cazenave R."/>
            <person name="Ahrendt S."/>
            <person name="Wang J."/>
            <person name="Lipzen A."/>
            <person name="Daum C."/>
            <person name="Barry K."/>
            <person name="Grigoriev I.V."/>
            <person name="Favel A."/>
            <person name="Rosso M.N."/>
            <person name="Martin F."/>
        </authorList>
    </citation>
    <scope>NUCLEOTIDE SEQUENCE [LARGE SCALE GENOMIC DNA]</scope>
    <source>
        <strain evidence="2 3">CIRM-BRFM 2984</strain>
    </source>
</reference>
<comment type="caution">
    <text evidence="2">The sequence shown here is derived from an EMBL/GenBank/DDBJ whole genome shotgun (WGS) entry which is preliminary data.</text>
</comment>
<feature type="domain" description="F-box" evidence="1">
    <location>
        <begin position="19"/>
        <end position="68"/>
    </location>
</feature>
<sequence length="563" mass="64258">MAPRRKASKSKQWAFPPGPNGFSSLPLDILWEIFHLLWPFELLQLSRITKAFRAYLLDPTNAGIWRSAWALCGPEFPECPPYASMPAWAHVVFEKICHVCNTNLRDDPEVDPVWWEFSARYCPGCVQSHVTKSISVKLKRLDPDYDWKNALRSVPRNQNRYDSLRYYLKADQAELVDACSDKGVIREIIKKNVDETRLIAEHSRVWRDWAENQITARLDAAAAKKEAKAKKKNEAENTRVEAIRIKLSALGWSDEQWMAGGTLAGQIRTYPSVVLSKVLTARAFRELQPTVVSRLNADKREHFLKSRIRVFLNDLWPQIITEVEMRLALRPPKVDIALIPAVRELLDQEGGADLDRDQVVNTLRPLMPQLLRERKEKILVQIRKQAGQVFDMNAESVDVLSLAIAFVSCPRNCGTVDHIQALLEHDCSPHYHWTDLNATSFLTLTGENEDKDPYQVAASNACYSKPFKLRVIDFESHLSVGKAVLEAFGRDWRTTTISDMRKEQRLIVCQLCGTKSTTEGHKLSKEPSPLGPMRWLAAMKHASKYHRRDGGKLTWKLTGKARS</sequence>
<dbReference type="InterPro" id="IPR036047">
    <property type="entry name" value="F-box-like_dom_sf"/>
</dbReference>
<accession>A0AAW0CFK2</accession>
<evidence type="ECO:0000313" key="2">
    <source>
        <dbReference type="EMBL" id="KAK7037941.1"/>
    </source>
</evidence>
<organism evidence="2 3">
    <name type="scientific">Favolaschia claudopus</name>
    <dbReference type="NCBI Taxonomy" id="2862362"/>
    <lineage>
        <taxon>Eukaryota</taxon>
        <taxon>Fungi</taxon>
        <taxon>Dikarya</taxon>
        <taxon>Basidiomycota</taxon>
        <taxon>Agaricomycotina</taxon>
        <taxon>Agaricomycetes</taxon>
        <taxon>Agaricomycetidae</taxon>
        <taxon>Agaricales</taxon>
        <taxon>Marasmiineae</taxon>
        <taxon>Mycenaceae</taxon>
        <taxon>Favolaschia</taxon>
    </lineage>
</organism>
<keyword evidence="3" id="KW-1185">Reference proteome</keyword>